<evidence type="ECO:0008006" key="4">
    <source>
        <dbReference type="Google" id="ProtNLM"/>
    </source>
</evidence>
<keyword evidence="1" id="KW-0812">Transmembrane</keyword>
<accession>A0ABS2R6E9</accession>
<dbReference type="RefSeq" id="WP_077110855.1">
    <property type="nucleotide sequence ID" value="NZ_JAFBFH010000013.1"/>
</dbReference>
<dbReference type="Pfam" id="PF11755">
    <property type="entry name" value="DUF3311"/>
    <property type="match status" value="1"/>
</dbReference>
<dbReference type="InterPro" id="IPR021741">
    <property type="entry name" value="DUF3311"/>
</dbReference>
<feature type="transmembrane region" description="Helical" evidence="1">
    <location>
        <begin position="6"/>
        <end position="26"/>
    </location>
</feature>
<evidence type="ECO:0000256" key="1">
    <source>
        <dbReference type="SAM" id="Phobius"/>
    </source>
</evidence>
<evidence type="ECO:0000313" key="3">
    <source>
        <dbReference type="Proteomes" id="UP000823485"/>
    </source>
</evidence>
<dbReference type="EMBL" id="JAFBFH010000013">
    <property type="protein sequence ID" value="MBM7715193.1"/>
    <property type="molecule type" value="Genomic_DNA"/>
</dbReference>
<evidence type="ECO:0000313" key="2">
    <source>
        <dbReference type="EMBL" id="MBM7715193.1"/>
    </source>
</evidence>
<sequence length="73" mass="8456">MSTKKFNLIFSIACVIPFLFLIFPLYEIGNKATPIILGMPFSFFWVLLWVAVTFIAVAFLYDVDPNKDEEEEM</sequence>
<keyword evidence="1" id="KW-0472">Membrane</keyword>
<reference evidence="2 3" key="1">
    <citation type="submission" date="2021-01" db="EMBL/GenBank/DDBJ databases">
        <title>Genomic Encyclopedia of Type Strains, Phase IV (KMG-IV): sequencing the most valuable type-strain genomes for metagenomic binning, comparative biology and taxonomic classification.</title>
        <authorList>
            <person name="Goeker M."/>
        </authorList>
    </citation>
    <scope>NUCLEOTIDE SEQUENCE [LARGE SCALE GENOMIC DNA]</scope>
    <source>
        <strain evidence="2 3">DSM 105453</strain>
    </source>
</reference>
<proteinExistence type="predicted"/>
<keyword evidence="1" id="KW-1133">Transmembrane helix</keyword>
<comment type="caution">
    <text evidence="2">The sequence shown here is derived from an EMBL/GenBank/DDBJ whole genome shotgun (WGS) entry which is preliminary data.</text>
</comment>
<feature type="transmembrane region" description="Helical" evidence="1">
    <location>
        <begin position="38"/>
        <end position="61"/>
    </location>
</feature>
<protein>
    <recommendedName>
        <fullName evidence="4">DUF3311 domain-containing protein</fullName>
    </recommendedName>
</protein>
<name>A0ABS2R6E9_9BACI</name>
<dbReference type="Proteomes" id="UP000823485">
    <property type="component" value="Unassembled WGS sequence"/>
</dbReference>
<keyword evidence="3" id="KW-1185">Reference proteome</keyword>
<organism evidence="2 3">
    <name type="scientific">Siminovitchia thermophila</name>
    <dbReference type="NCBI Taxonomy" id="1245522"/>
    <lineage>
        <taxon>Bacteria</taxon>
        <taxon>Bacillati</taxon>
        <taxon>Bacillota</taxon>
        <taxon>Bacilli</taxon>
        <taxon>Bacillales</taxon>
        <taxon>Bacillaceae</taxon>
        <taxon>Siminovitchia</taxon>
    </lineage>
</organism>
<gene>
    <name evidence="2" type="ORF">JOC94_002180</name>
</gene>